<reference evidence="1 2" key="1">
    <citation type="submission" date="2019-03" db="EMBL/GenBank/DDBJ databases">
        <authorList>
            <person name="Jensen L."/>
            <person name="Storgaard J."/>
            <person name="Sulaj E."/>
            <person name="Schramm A."/>
            <person name="Marshall I.P.G."/>
        </authorList>
    </citation>
    <scope>NUCLEOTIDE SEQUENCE [LARGE SCALE GENOMIC DNA]</scope>
    <source>
        <strain evidence="1 2">2017H2G3</strain>
    </source>
</reference>
<accession>A0A4R1AN58</accession>
<evidence type="ECO:0000313" key="2">
    <source>
        <dbReference type="Proteomes" id="UP000293846"/>
    </source>
</evidence>
<dbReference type="Proteomes" id="UP000293846">
    <property type="component" value="Unassembled WGS sequence"/>
</dbReference>
<dbReference type="EMBL" id="SJTH01000086">
    <property type="protein sequence ID" value="TCJ01055.1"/>
    <property type="molecule type" value="Genomic_DNA"/>
</dbReference>
<dbReference type="AlphaFoldDB" id="A0A4R1AN58"/>
<name>A0A4R1AN58_9BACI</name>
<gene>
    <name evidence="1" type="ORF">E0Y62_25900</name>
</gene>
<keyword evidence="2" id="KW-1185">Reference proteome</keyword>
<dbReference type="OrthoDB" id="9978886at2"/>
<dbReference type="RefSeq" id="WP_131239377.1">
    <property type="nucleotide sequence ID" value="NZ_SJTH01000086.1"/>
</dbReference>
<evidence type="ECO:0000313" key="1">
    <source>
        <dbReference type="EMBL" id="TCJ01055.1"/>
    </source>
</evidence>
<protein>
    <submittedName>
        <fullName evidence="1">Uncharacterized protein</fullName>
    </submittedName>
</protein>
<organism evidence="1 2">
    <name type="scientific">Cytobacillus praedii</name>
    <dbReference type="NCBI Taxonomy" id="1742358"/>
    <lineage>
        <taxon>Bacteria</taxon>
        <taxon>Bacillati</taxon>
        <taxon>Bacillota</taxon>
        <taxon>Bacilli</taxon>
        <taxon>Bacillales</taxon>
        <taxon>Bacillaceae</taxon>
        <taxon>Cytobacillus</taxon>
    </lineage>
</organism>
<sequence>MKYARKSAIVDVEIAQDNGLISTWSGEMPYFKGDVITKNEFGEVNVLTEQIFENYYTPIKKVEVRQSPQLSPFEEQYIAAYANYTGEELSQEEKQEYILAMQEMATNKAF</sequence>
<proteinExistence type="predicted"/>
<comment type="caution">
    <text evidence="1">The sequence shown here is derived from an EMBL/GenBank/DDBJ whole genome shotgun (WGS) entry which is preliminary data.</text>
</comment>